<dbReference type="VEuPathDB" id="FungiDB:EYZ11_006594"/>
<dbReference type="Proteomes" id="UP000308092">
    <property type="component" value="Unassembled WGS sequence"/>
</dbReference>
<evidence type="ECO:0000256" key="1">
    <source>
        <dbReference type="SAM" id="MobiDB-lite"/>
    </source>
</evidence>
<keyword evidence="3" id="KW-1185">Reference proteome</keyword>
<feature type="compositionally biased region" description="Basic and acidic residues" evidence="1">
    <location>
        <begin position="29"/>
        <end position="47"/>
    </location>
</feature>
<comment type="caution">
    <text evidence="2">The sequence shown here is derived from an EMBL/GenBank/DDBJ whole genome shotgun (WGS) entry which is preliminary data.</text>
</comment>
<organism evidence="2 3">
    <name type="scientific">Aspergillus tanneri</name>
    <dbReference type="NCBI Taxonomy" id="1220188"/>
    <lineage>
        <taxon>Eukaryota</taxon>
        <taxon>Fungi</taxon>
        <taxon>Dikarya</taxon>
        <taxon>Ascomycota</taxon>
        <taxon>Pezizomycotina</taxon>
        <taxon>Eurotiomycetes</taxon>
        <taxon>Eurotiomycetidae</taxon>
        <taxon>Eurotiales</taxon>
        <taxon>Aspergillaceae</taxon>
        <taxon>Aspergillus</taxon>
        <taxon>Aspergillus subgen. Circumdati</taxon>
    </lineage>
</organism>
<feature type="region of interest" description="Disordered" evidence="1">
    <location>
        <begin position="29"/>
        <end position="60"/>
    </location>
</feature>
<dbReference type="EMBL" id="SOSA01000236">
    <property type="protein sequence ID" value="THC93912.1"/>
    <property type="molecule type" value="Genomic_DNA"/>
</dbReference>
<evidence type="ECO:0000313" key="2">
    <source>
        <dbReference type="EMBL" id="THC93912.1"/>
    </source>
</evidence>
<protein>
    <submittedName>
        <fullName evidence="2">Uncharacterized protein</fullName>
    </submittedName>
</protein>
<reference evidence="2 3" key="1">
    <citation type="submission" date="2019-03" db="EMBL/GenBank/DDBJ databases">
        <title>The genome sequence of a newly discovered highly antifungal drug resistant Aspergillus species, Aspergillus tanneri NIH 1004.</title>
        <authorList>
            <person name="Mounaud S."/>
            <person name="Singh I."/>
            <person name="Joardar V."/>
            <person name="Pakala S."/>
            <person name="Pakala S."/>
            <person name="Venepally P."/>
            <person name="Hoover J."/>
            <person name="Nierman W."/>
            <person name="Chung J."/>
            <person name="Losada L."/>
        </authorList>
    </citation>
    <scope>NUCLEOTIDE SEQUENCE [LARGE SCALE GENOMIC DNA]</scope>
    <source>
        <strain evidence="2 3">NIH1004</strain>
    </source>
</reference>
<dbReference type="AlphaFoldDB" id="A0A4S3JFD0"/>
<proteinExistence type="predicted"/>
<gene>
    <name evidence="2" type="ORF">EYZ11_006594</name>
</gene>
<evidence type="ECO:0000313" key="3">
    <source>
        <dbReference type="Proteomes" id="UP000308092"/>
    </source>
</evidence>
<sequence length="60" mass="6483">MAWLTPTVSLCLPQQAISSHTSRTIELRSARERQIGSDTHPDSDHCSEGFSHADMTSAAG</sequence>
<accession>A0A4S3JFD0</accession>
<name>A0A4S3JFD0_9EURO</name>